<organism evidence="5 6">
    <name type="scientific">Mucor plumbeus</name>
    <dbReference type="NCBI Taxonomy" id="97098"/>
    <lineage>
        <taxon>Eukaryota</taxon>
        <taxon>Fungi</taxon>
        <taxon>Fungi incertae sedis</taxon>
        <taxon>Mucoromycota</taxon>
        <taxon>Mucoromycotina</taxon>
        <taxon>Mucoromycetes</taxon>
        <taxon>Mucorales</taxon>
        <taxon>Mucorineae</taxon>
        <taxon>Mucoraceae</taxon>
        <taxon>Mucor</taxon>
    </lineage>
</organism>
<sequence>MLNIAPYIAKYVRSLHARQEQLKIPYSQSQFGVVLMVDIVGKSTCLTTMAAEKGDSGAEAIALEIGAYMGECIEIIEHFGGDVVKFLGDAVLVSFQSNNFEDEDDIYADDTPKDKAARQKNLLVRRAVECGLQLLARQSHYRVYLTAEERSKHRSSLTGEIDRRGIQDKDQRFFLFDASGHSTDSEGSVSRDSLHMSSMLDLNHSYAEEYSTAFNFWNCIPALFGKSRKNRVYATRRQSDTSETTKEEPDAIDLELHIALSCGEITNVILGDMKATPNDITKKQKRFSYVSPNGTENPVDYTLDYTGRLEYAICGPAIESLEDALSAATAGEMSITPEAYKLFQNQTMSLSYEKRNQFFVVKSSDATTPKKGGRHHHSNSKNGTLYANYLADRPGLMTRAATLNIEPLIPRTRDTSYLELTTDPNPNYLKYINRSALYRLQHSPDDNFPAQFRDVTIMFISLGKLNVATQEGMKIAQKATLATIQTLVKYEGILQQFAVDDKGATLLAVFGLPPLSHEREAVFAAKAAIDLRESFMEFLDDFAISLSTGTIFNSVLPQGNPYRRDPAIAGDTIILAVRMLKFPFSKKNIVCDFATKQQIGRACDFEDYGEKFVKGKVKPVPIYGILRFAAVKTKRISTQSQEKNSDFIGYKLEMGSATEFVDEWGEVPNHHLLVISGPSGVGKSFFCHTLSKKISSRNTICCWSSSTEVEKSSKYYLVKNILLALFDIIDSDQVPQNTKRKVPYLSGSGGVHIDSTHAYSNGEVSTTSSTSSALPSPTTLKDNSSNNNQNSDTVRQMSTHSNISRNSAVEHEMHAEGSNEITELIIRCLHICGEEEGLLPLFKVVFATLADLPDNRYTLRLDGRGRDILLTGVITRMIRHVSEHVGLVFISDDVQWADSASIRLLQHIHEHCQRVLLVLATRPVKDYNVTFIYDFRETGCSEEINLNGLGATEIGEIILQTFQTAGVTGVSPEIVRVIQKRTAGNPLYVKNMALILKDFNHVTVVEGVLVPSNNRFDLEDLLGNFDYKRIIKMQFDRLEGSFQEFLTVASCLDQFFTIEEVQSVLKENNTDFKRANEADAREKIEKYDSYHFIQKVDDILGTNGDYYTFAHITIPQSIYDMVSYETRILLHRLLAKYYESQLTRENYTDLLCKVTRHYLQTDWLDKQLYYLEALADLNIRSYLLPEATGNLERIVKILDENQDLAAQFGRIHQCDIYRRLGMCFTMRTKLKEGERFLFHALDCLGEPWPQSEPEFLFKFWVNRLAQYRHRKLPVFRRFDKKGIKKEVGKRVVEIMAQLSNIYFYTGKGRAFVYTCLVGLNACERLNEVGPNYTLFLARNSLLSWLNDEKEQSIFYITKSLRYMDEKNDADTLTICSHLCFAAGKFKNARDLLYQSIDAVKTLGVITDCQAFYRSVGLVITMRIFEGTLDNSPDDLVLLKQMANTAHSNCDFEAEIWLGVYNIGNALIMDRLRECEPFVALLETHLKQSADYNRIAIHGTLLCYYARIRNYEHARKHTRCLVAILPLLTVTPNIFPIFGLVFATMGMYCLIEDEQVDFVSSENSKNYDRFILGVSRINHAFQQVKFWEFTQPCLYLARALPYISTGRTVEGFMVLQHGVLEMRFIQEIRFLKAYYWAMLGKYAFTPADRIEWTQRAKADFDDLKIPAHVYCNPDPANSYSRNIPADLTA</sequence>
<evidence type="ECO:0000256" key="3">
    <source>
        <dbReference type="SAM" id="MobiDB-lite"/>
    </source>
</evidence>
<dbReference type="InterPro" id="IPR029787">
    <property type="entry name" value="Nucleotide_cyclase"/>
</dbReference>
<keyword evidence="1" id="KW-0547">Nucleotide-binding</keyword>
<dbReference type="InterPro" id="IPR001054">
    <property type="entry name" value="A/G_cyclase"/>
</dbReference>
<reference evidence="5" key="1">
    <citation type="submission" date="2020-12" db="EMBL/GenBank/DDBJ databases">
        <title>Metabolic potential, ecology and presence of endohyphal bacteria is reflected in genomic diversity of Mucoromycotina.</title>
        <authorList>
            <person name="Muszewska A."/>
            <person name="Okrasinska A."/>
            <person name="Steczkiewicz K."/>
            <person name="Drgas O."/>
            <person name="Orlowska M."/>
            <person name="Perlinska-Lenart U."/>
            <person name="Aleksandrzak-Piekarczyk T."/>
            <person name="Szatraj K."/>
            <person name="Zielenkiewicz U."/>
            <person name="Pilsyk S."/>
            <person name="Malc E."/>
            <person name="Mieczkowski P."/>
            <person name="Kruszewska J.S."/>
            <person name="Biernat P."/>
            <person name="Pawlowska J."/>
        </authorList>
    </citation>
    <scope>NUCLEOTIDE SEQUENCE</scope>
    <source>
        <strain evidence="5">CBS 226.32</strain>
    </source>
</reference>
<dbReference type="GO" id="GO:0035556">
    <property type="term" value="P:intracellular signal transduction"/>
    <property type="evidence" value="ECO:0007669"/>
    <property type="project" value="InterPro"/>
</dbReference>
<feature type="region of interest" description="Disordered" evidence="3">
    <location>
        <begin position="756"/>
        <end position="799"/>
    </location>
</feature>
<dbReference type="OrthoDB" id="194468at2759"/>
<feature type="domain" description="Guanylate cyclase" evidence="4">
    <location>
        <begin position="499"/>
        <end position="580"/>
    </location>
</feature>
<dbReference type="InterPro" id="IPR027417">
    <property type="entry name" value="P-loop_NTPase"/>
</dbReference>
<dbReference type="GO" id="GO:0009190">
    <property type="term" value="P:cyclic nucleotide biosynthetic process"/>
    <property type="evidence" value="ECO:0007669"/>
    <property type="project" value="InterPro"/>
</dbReference>
<dbReference type="PROSITE" id="PS50125">
    <property type="entry name" value="GUANYLATE_CYCLASE_2"/>
    <property type="match status" value="1"/>
</dbReference>
<keyword evidence="6" id="KW-1185">Reference proteome</keyword>
<dbReference type="GO" id="GO:0005737">
    <property type="term" value="C:cytoplasm"/>
    <property type="evidence" value="ECO:0007669"/>
    <property type="project" value="TreeGrafter"/>
</dbReference>
<evidence type="ECO:0000256" key="2">
    <source>
        <dbReference type="ARBA" id="ARBA00022840"/>
    </source>
</evidence>
<feature type="compositionally biased region" description="Low complexity" evidence="3">
    <location>
        <begin position="765"/>
        <end position="791"/>
    </location>
</feature>
<evidence type="ECO:0000256" key="1">
    <source>
        <dbReference type="ARBA" id="ARBA00022741"/>
    </source>
</evidence>
<evidence type="ECO:0000313" key="5">
    <source>
        <dbReference type="EMBL" id="KAG2195534.1"/>
    </source>
</evidence>
<dbReference type="EMBL" id="JAEPRC010000521">
    <property type="protein sequence ID" value="KAG2195534.1"/>
    <property type="molecule type" value="Genomic_DNA"/>
</dbReference>
<dbReference type="SUPFAM" id="SSF52540">
    <property type="entry name" value="P-loop containing nucleoside triphosphate hydrolases"/>
    <property type="match status" value="1"/>
</dbReference>
<dbReference type="Proteomes" id="UP000650833">
    <property type="component" value="Unassembled WGS sequence"/>
</dbReference>
<dbReference type="Gene3D" id="3.30.70.1230">
    <property type="entry name" value="Nucleotide cyclase"/>
    <property type="match status" value="2"/>
</dbReference>
<comment type="caution">
    <text evidence="5">The sequence shown here is derived from an EMBL/GenBank/DDBJ whole genome shotgun (WGS) entry which is preliminary data.</text>
</comment>
<evidence type="ECO:0000259" key="4">
    <source>
        <dbReference type="PROSITE" id="PS50125"/>
    </source>
</evidence>
<dbReference type="GO" id="GO:0004016">
    <property type="term" value="F:adenylate cyclase activity"/>
    <property type="evidence" value="ECO:0007669"/>
    <property type="project" value="TreeGrafter"/>
</dbReference>
<proteinExistence type="predicted"/>
<keyword evidence="2" id="KW-0067">ATP-binding</keyword>
<dbReference type="PANTHER" id="PTHR16305:SF28">
    <property type="entry name" value="GUANYLATE CYCLASE DOMAIN-CONTAINING PROTEIN"/>
    <property type="match status" value="1"/>
</dbReference>
<dbReference type="SUPFAM" id="SSF55073">
    <property type="entry name" value="Nucleotide cyclase"/>
    <property type="match status" value="2"/>
</dbReference>
<dbReference type="PANTHER" id="PTHR16305">
    <property type="entry name" value="TESTICULAR SOLUBLE ADENYLYL CYCLASE"/>
    <property type="match status" value="1"/>
</dbReference>
<dbReference type="GO" id="GO:0005524">
    <property type="term" value="F:ATP binding"/>
    <property type="evidence" value="ECO:0007669"/>
    <property type="project" value="UniProtKB-KW"/>
</dbReference>
<gene>
    <name evidence="5" type="ORF">INT46_007234</name>
</gene>
<protein>
    <recommendedName>
        <fullName evidence="4">Guanylate cyclase domain-containing protein</fullName>
    </recommendedName>
</protein>
<accession>A0A8H7UYW1</accession>
<evidence type="ECO:0000313" key="6">
    <source>
        <dbReference type="Proteomes" id="UP000650833"/>
    </source>
</evidence>
<name>A0A8H7UYW1_9FUNG</name>